<gene>
    <name evidence="2" type="ORF">GCM10023215_56390</name>
</gene>
<dbReference type="Gene3D" id="3.40.50.720">
    <property type="entry name" value="NAD(P)-binding Rossmann-like Domain"/>
    <property type="match status" value="1"/>
</dbReference>
<dbReference type="PROSITE" id="PS00061">
    <property type="entry name" value="ADH_SHORT"/>
    <property type="match status" value="1"/>
</dbReference>
<reference evidence="3" key="1">
    <citation type="journal article" date="2019" name="Int. J. Syst. Evol. Microbiol.">
        <title>The Global Catalogue of Microorganisms (GCM) 10K type strain sequencing project: providing services to taxonomists for standard genome sequencing and annotation.</title>
        <authorList>
            <consortium name="The Broad Institute Genomics Platform"/>
            <consortium name="The Broad Institute Genome Sequencing Center for Infectious Disease"/>
            <person name="Wu L."/>
            <person name="Ma J."/>
        </authorList>
    </citation>
    <scope>NUCLEOTIDE SEQUENCE [LARGE SCALE GENOMIC DNA]</scope>
    <source>
        <strain evidence="3">JCM 18055</strain>
    </source>
</reference>
<comment type="similarity">
    <text evidence="1">Belongs to the short-chain dehydrogenases/reductases (SDR) family.</text>
</comment>
<organism evidence="2 3">
    <name type="scientific">Pseudonocardia yuanmonensis</name>
    <dbReference type="NCBI Taxonomy" id="1095914"/>
    <lineage>
        <taxon>Bacteria</taxon>
        <taxon>Bacillati</taxon>
        <taxon>Actinomycetota</taxon>
        <taxon>Actinomycetes</taxon>
        <taxon>Pseudonocardiales</taxon>
        <taxon>Pseudonocardiaceae</taxon>
        <taxon>Pseudonocardia</taxon>
    </lineage>
</organism>
<dbReference type="PANTHER" id="PTHR43943:SF2">
    <property type="entry name" value="DEHYDROGENASE_REDUCTASE 4"/>
    <property type="match status" value="1"/>
</dbReference>
<dbReference type="EMBL" id="BAABIC010000025">
    <property type="protein sequence ID" value="GAA4707967.1"/>
    <property type="molecule type" value="Genomic_DNA"/>
</dbReference>
<sequence length="270" mass="27813">MRHNLHDLAGRAAIVTGASRGIGLATAAALRARGADVVLTSRRAESVQEAAAGLNATAPVGAGTAVGIVAHATDETAARACVDQALERFGRIDVLVNNAGTNPAHGPVVVQDLGRFAKTFEINLWAPVSWTALVADAWMSAHGGAVVNTASIGGLVVERDLGIYNATKAALIHLTRQLAFELAPRVRVNAVAPGVVRTRLAELLWAEHEDRLRGALPLGRIGEPADVAEAIVFLASDAASWITGQTLVIDGGAQLGDATTRERVGQAGGG</sequence>
<evidence type="ECO:0000256" key="1">
    <source>
        <dbReference type="ARBA" id="ARBA00006484"/>
    </source>
</evidence>
<dbReference type="InterPro" id="IPR020904">
    <property type="entry name" value="Sc_DH/Rdtase_CS"/>
</dbReference>
<dbReference type="PANTHER" id="PTHR43943">
    <property type="entry name" value="DEHYDROGENASE/REDUCTASE (SDR FAMILY) MEMBER 4"/>
    <property type="match status" value="1"/>
</dbReference>
<dbReference type="Pfam" id="PF13561">
    <property type="entry name" value="adh_short_C2"/>
    <property type="match status" value="1"/>
</dbReference>
<dbReference type="RefSeq" id="WP_345383802.1">
    <property type="nucleotide sequence ID" value="NZ_BAABIC010000025.1"/>
</dbReference>
<accession>A0ABP8XL31</accession>
<dbReference type="SUPFAM" id="SSF51735">
    <property type="entry name" value="NAD(P)-binding Rossmann-fold domains"/>
    <property type="match status" value="1"/>
</dbReference>
<dbReference type="NCBIfam" id="NF005559">
    <property type="entry name" value="PRK07231.1"/>
    <property type="match status" value="1"/>
</dbReference>
<protein>
    <submittedName>
        <fullName evidence="2">SDR family oxidoreductase</fullName>
    </submittedName>
</protein>
<dbReference type="CDD" id="cd05233">
    <property type="entry name" value="SDR_c"/>
    <property type="match status" value="1"/>
</dbReference>
<dbReference type="InterPro" id="IPR002347">
    <property type="entry name" value="SDR_fam"/>
</dbReference>
<name>A0ABP8XL31_9PSEU</name>
<dbReference type="PRINTS" id="PR00081">
    <property type="entry name" value="GDHRDH"/>
</dbReference>
<keyword evidence="3" id="KW-1185">Reference proteome</keyword>
<dbReference type="PRINTS" id="PR00080">
    <property type="entry name" value="SDRFAMILY"/>
</dbReference>
<dbReference type="Proteomes" id="UP001500325">
    <property type="component" value="Unassembled WGS sequence"/>
</dbReference>
<comment type="caution">
    <text evidence="2">The sequence shown here is derived from an EMBL/GenBank/DDBJ whole genome shotgun (WGS) entry which is preliminary data.</text>
</comment>
<proteinExistence type="inferred from homology"/>
<evidence type="ECO:0000313" key="3">
    <source>
        <dbReference type="Proteomes" id="UP001500325"/>
    </source>
</evidence>
<dbReference type="InterPro" id="IPR036291">
    <property type="entry name" value="NAD(P)-bd_dom_sf"/>
</dbReference>
<evidence type="ECO:0000313" key="2">
    <source>
        <dbReference type="EMBL" id="GAA4707967.1"/>
    </source>
</evidence>